<dbReference type="SUPFAM" id="SSF53448">
    <property type="entry name" value="Nucleotide-diphospho-sugar transferases"/>
    <property type="match status" value="1"/>
</dbReference>
<dbReference type="FunFam" id="3.90.550.10:FF:000003">
    <property type="entry name" value="2-C-methyl-D-erythritol 4-phosphate cytidylyltransferase"/>
    <property type="match status" value="1"/>
</dbReference>
<dbReference type="CDD" id="cd02516">
    <property type="entry name" value="CDP-ME_synthetase"/>
    <property type="match status" value="1"/>
</dbReference>
<accession>A0A4P7VIM8</accession>
<protein>
    <submittedName>
        <fullName evidence="3">2-C-methyl-D-erythritol 4-phosphate cytidylyltransferase</fullName>
    </submittedName>
</protein>
<evidence type="ECO:0000313" key="4">
    <source>
        <dbReference type="Proteomes" id="UP000297031"/>
    </source>
</evidence>
<gene>
    <name evidence="3" type="ORF">E7746_04395</name>
</gene>
<reference evidence="3 4" key="1">
    <citation type="submission" date="2019-02" db="EMBL/GenBank/DDBJ databases">
        <title>Isolation and identification of novel species under the genus Muribaculum.</title>
        <authorList>
            <person name="Miyake S."/>
            <person name="Ding Y."/>
            <person name="Low A."/>
            <person name="Soh M."/>
            <person name="Seedorf H."/>
        </authorList>
    </citation>
    <scope>NUCLEOTIDE SEQUENCE [LARGE SCALE GENOMIC DNA]</scope>
    <source>
        <strain evidence="3 4">TLL-A4</strain>
    </source>
</reference>
<evidence type="ECO:0000256" key="2">
    <source>
        <dbReference type="ARBA" id="ARBA00022695"/>
    </source>
</evidence>
<dbReference type="InterPro" id="IPR018294">
    <property type="entry name" value="ISPD_synthase_CS"/>
</dbReference>
<dbReference type="Pfam" id="PF01128">
    <property type="entry name" value="IspD"/>
    <property type="match status" value="1"/>
</dbReference>
<dbReference type="AlphaFoldDB" id="A0A4P7VIM8"/>
<dbReference type="GO" id="GO:0005829">
    <property type="term" value="C:cytosol"/>
    <property type="evidence" value="ECO:0007669"/>
    <property type="project" value="TreeGrafter"/>
</dbReference>
<proteinExistence type="predicted"/>
<dbReference type="Gene3D" id="3.90.550.10">
    <property type="entry name" value="Spore Coat Polysaccharide Biosynthesis Protein SpsA, Chain A"/>
    <property type="match status" value="1"/>
</dbReference>
<keyword evidence="1 3" id="KW-0808">Transferase</keyword>
<dbReference type="NCBIfam" id="NF001183">
    <property type="entry name" value="PRK00155.1-3"/>
    <property type="match status" value="1"/>
</dbReference>
<dbReference type="PANTHER" id="PTHR43015">
    <property type="entry name" value="D-RIBITOL-5-PHOSPHATE CYTIDYLYLTRANSFERASE"/>
    <property type="match status" value="1"/>
</dbReference>
<organism evidence="3 4">
    <name type="scientific">Muribaculum gordoncarteri</name>
    <dbReference type="NCBI Taxonomy" id="2530390"/>
    <lineage>
        <taxon>Bacteria</taxon>
        <taxon>Pseudomonadati</taxon>
        <taxon>Bacteroidota</taxon>
        <taxon>Bacteroidia</taxon>
        <taxon>Bacteroidales</taxon>
        <taxon>Muribaculaceae</taxon>
        <taxon>Muribaculum</taxon>
    </lineage>
</organism>
<dbReference type="PROSITE" id="PS01295">
    <property type="entry name" value="ISPD"/>
    <property type="match status" value="1"/>
</dbReference>
<dbReference type="OrthoDB" id="9806837at2"/>
<sequence>MKRSNIAVIFAGGSGRRMNNDGKPKQFLELKGKPIIIYTLELFEQHPEIDGIVVVCLESWIEQLKQLLHKFNIQKVVDIVPGGATGQDSIYSGIKAASKLYSPESIVLIHDGVRPLINAQTISDNIKSVKQYGSCITCVPTIETFVVANADGHFDIPERKDSLIARAPQSFVLKDILTVHEDARQNNRHDYIDSCSLMNHYGYKLHTIIGPVENIKITTPMDYFVFKAMVEVHEVQQVFGF</sequence>
<dbReference type="PANTHER" id="PTHR43015:SF1">
    <property type="entry name" value="D-RIBITOL-5-PHOSPHATE CYTIDYLYLTRANSFERASE"/>
    <property type="match status" value="1"/>
</dbReference>
<evidence type="ECO:0000256" key="1">
    <source>
        <dbReference type="ARBA" id="ARBA00022679"/>
    </source>
</evidence>
<dbReference type="KEGG" id="mgod:E7746_04395"/>
<name>A0A4P7VIM8_9BACT</name>
<dbReference type="GO" id="GO:0008299">
    <property type="term" value="P:isoprenoid biosynthetic process"/>
    <property type="evidence" value="ECO:0007669"/>
    <property type="project" value="InterPro"/>
</dbReference>
<keyword evidence="2 3" id="KW-0548">Nucleotidyltransferase</keyword>
<dbReference type="Proteomes" id="UP000297031">
    <property type="component" value="Chromosome"/>
</dbReference>
<dbReference type="InterPro" id="IPR029044">
    <property type="entry name" value="Nucleotide-diphossugar_trans"/>
</dbReference>
<dbReference type="EMBL" id="CP039393">
    <property type="protein sequence ID" value="QCD35176.1"/>
    <property type="molecule type" value="Genomic_DNA"/>
</dbReference>
<dbReference type="GO" id="GO:0050518">
    <property type="term" value="F:2-C-methyl-D-erythritol 4-phosphate cytidylyltransferase activity"/>
    <property type="evidence" value="ECO:0007669"/>
    <property type="project" value="UniProtKB-ARBA"/>
</dbReference>
<keyword evidence="4" id="KW-1185">Reference proteome</keyword>
<dbReference type="InterPro" id="IPR034683">
    <property type="entry name" value="IspD/TarI"/>
</dbReference>
<dbReference type="RefSeq" id="WP_136409971.1">
    <property type="nucleotide sequence ID" value="NZ_CP039393.1"/>
</dbReference>
<evidence type="ECO:0000313" key="3">
    <source>
        <dbReference type="EMBL" id="QCD35176.1"/>
    </source>
</evidence>